<proteinExistence type="predicted"/>
<comment type="caution">
    <text evidence="1">The sequence shown here is derived from an EMBL/GenBank/DDBJ whole genome shotgun (WGS) entry which is preliminary data.</text>
</comment>
<sequence>MGKVPDSLRSNDRFNHHTCGRERYSLRSLSLSISVKSTKNTNPYPWLMFIGGLCTVMSGENLENHLLVKDTLVENKQVQNNKFCSSRLQLIFKILNALEWLSRPYI</sequence>
<evidence type="ECO:0000313" key="1">
    <source>
        <dbReference type="EMBL" id="KAI5653247.1"/>
    </source>
</evidence>
<dbReference type="EMBL" id="CM044707">
    <property type="protein sequence ID" value="KAI5653247.1"/>
    <property type="molecule type" value="Genomic_DNA"/>
</dbReference>
<accession>A0ACB9ZX93</accession>
<keyword evidence="2" id="KW-1185">Reference proteome</keyword>
<name>A0ACB9ZX93_CATRO</name>
<dbReference type="Proteomes" id="UP001060085">
    <property type="component" value="Linkage Group LG07"/>
</dbReference>
<reference evidence="2" key="1">
    <citation type="journal article" date="2023" name="Nat. Plants">
        <title>Single-cell RNA sequencing provides a high-resolution roadmap for understanding the multicellular compartmentation of specialized metabolism.</title>
        <authorList>
            <person name="Sun S."/>
            <person name="Shen X."/>
            <person name="Li Y."/>
            <person name="Li Y."/>
            <person name="Wang S."/>
            <person name="Li R."/>
            <person name="Zhang H."/>
            <person name="Shen G."/>
            <person name="Guo B."/>
            <person name="Wei J."/>
            <person name="Xu J."/>
            <person name="St-Pierre B."/>
            <person name="Chen S."/>
            <person name="Sun C."/>
        </authorList>
    </citation>
    <scope>NUCLEOTIDE SEQUENCE [LARGE SCALE GENOMIC DNA]</scope>
</reference>
<gene>
    <name evidence="1" type="ORF">M9H77_30434</name>
</gene>
<organism evidence="1 2">
    <name type="scientific">Catharanthus roseus</name>
    <name type="common">Madagascar periwinkle</name>
    <name type="synonym">Vinca rosea</name>
    <dbReference type="NCBI Taxonomy" id="4058"/>
    <lineage>
        <taxon>Eukaryota</taxon>
        <taxon>Viridiplantae</taxon>
        <taxon>Streptophyta</taxon>
        <taxon>Embryophyta</taxon>
        <taxon>Tracheophyta</taxon>
        <taxon>Spermatophyta</taxon>
        <taxon>Magnoliopsida</taxon>
        <taxon>eudicotyledons</taxon>
        <taxon>Gunneridae</taxon>
        <taxon>Pentapetalae</taxon>
        <taxon>asterids</taxon>
        <taxon>lamiids</taxon>
        <taxon>Gentianales</taxon>
        <taxon>Apocynaceae</taxon>
        <taxon>Rauvolfioideae</taxon>
        <taxon>Vinceae</taxon>
        <taxon>Catharanthinae</taxon>
        <taxon>Catharanthus</taxon>
    </lineage>
</organism>
<evidence type="ECO:0000313" key="2">
    <source>
        <dbReference type="Proteomes" id="UP001060085"/>
    </source>
</evidence>
<protein>
    <submittedName>
        <fullName evidence="1">Uncharacterized protein</fullName>
    </submittedName>
</protein>